<keyword evidence="1" id="KW-1133">Transmembrane helix</keyword>
<organism evidence="2">
    <name type="scientific">viral metagenome</name>
    <dbReference type="NCBI Taxonomy" id="1070528"/>
    <lineage>
        <taxon>unclassified sequences</taxon>
        <taxon>metagenomes</taxon>
        <taxon>organismal metagenomes</taxon>
    </lineage>
</organism>
<proteinExistence type="predicted"/>
<name>A0A6C0ESU6_9ZZZZ</name>
<keyword evidence="1" id="KW-0472">Membrane</keyword>
<keyword evidence="1" id="KW-0812">Transmembrane</keyword>
<accession>A0A6C0ESU6</accession>
<evidence type="ECO:0000256" key="1">
    <source>
        <dbReference type="SAM" id="Phobius"/>
    </source>
</evidence>
<protein>
    <submittedName>
        <fullName evidence="2">Uncharacterized protein</fullName>
    </submittedName>
</protein>
<dbReference type="EMBL" id="MN738930">
    <property type="protein sequence ID" value="QHT32068.1"/>
    <property type="molecule type" value="Genomic_DNA"/>
</dbReference>
<feature type="transmembrane region" description="Helical" evidence="1">
    <location>
        <begin position="41"/>
        <end position="61"/>
    </location>
</feature>
<feature type="transmembrane region" description="Helical" evidence="1">
    <location>
        <begin position="12"/>
        <end position="35"/>
    </location>
</feature>
<dbReference type="AlphaFoldDB" id="A0A6C0ESU6"/>
<reference evidence="2" key="1">
    <citation type="journal article" date="2020" name="Nature">
        <title>Giant virus diversity and host interactions through global metagenomics.</title>
        <authorList>
            <person name="Schulz F."/>
            <person name="Roux S."/>
            <person name="Paez-Espino D."/>
            <person name="Jungbluth S."/>
            <person name="Walsh D.A."/>
            <person name="Denef V.J."/>
            <person name="McMahon K.D."/>
            <person name="Konstantinidis K.T."/>
            <person name="Eloe-Fadrosh E.A."/>
            <person name="Kyrpides N.C."/>
            <person name="Woyke T."/>
        </authorList>
    </citation>
    <scope>NUCLEOTIDE SEQUENCE</scope>
    <source>
        <strain evidence="2">GVMAG-M-3300009159-65</strain>
    </source>
</reference>
<evidence type="ECO:0000313" key="2">
    <source>
        <dbReference type="EMBL" id="QHT32068.1"/>
    </source>
</evidence>
<sequence>MRLKTIFDNKLIRIILALLFFLFIYKIIYSIFIFFSINQYIVQMYMAWIAFLILLVSILPINKYSIKIESESNDHFVP</sequence>